<dbReference type="Proteomes" id="UP001200430">
    <property type="component" value="Unassembled WGS sequence"/>
</dbReference>
<feature type="region of interest" description="Disordered" evidence="2">
    <location>
        <begin position="1"/>
        <end position="20"/>
    </location>
</feature>
<accession>A0ABS9EPJ1</accession>
<evidence type="ECO:0000313" key="3">
    <source>
        <dbReference type="EMBL" id="MCF4143085.1"/>
    </source>
</evidence>
<keyword evidence="4" id="KW-1185">Reference proteome</keyword>
<evidence type="ECO:0000313" key="4">
    <source>
        <dbReference type="Proteomes" id="UP001200430"/>
    </source>
</evidence>
<protein>
    <submittedName>
        <fullName evidence="3">Uncharacterized protein</fullName>
    </submittedName>
</protein>
<proteinExistence type="predicted"/>
<keyword evidence="1" id="KW-0175">Coiled coil</keyword>
<comment type="caution">
    <text evidence="3">The sequence shown here is derived from an EMBL/GenBank/DDBJ whole genome shotgun (WGS) entry which is preliminary data.</text>
</comment>
<reference evidence="3 4" key="1">
    <citation type="submission" date="2022-01" db="EMBL/GenBank/DDBJ databases">
        <title>Dethiosulfovibrio faecalis sp. nov., a novel proteolytic, non-sulfur-reducing bacterium isolated from a marine aquaculture solid waste bioreactor.</title>
        <authorList>
            <person name="Grabowski S."/>
            <person name="Apolinario E."/>
            <person name="Schneider N."/>
            <person name="Marshall C.W."/>
            <person name="Sowers K.R."/>
        </authorList>
    </citation>
    <scope>NUCLEOTIDE SEQUENCE [LARGE SCALE GENOMIC DNA]</scope>
    <source>
        <strain evidence="3 4">DSM 12537</strain>
    </source>
</reference>
<name>A0ABS9EPJ1_9BACT</name>
<sequence length="107" mass="12490">MKSKRWNGQVMKHQKTMMENDRRKAAAEAEANRIRAAMNCPVVCRMSAGRELAELRDRLELERAELDYAARLVERYKDSSARRRQKKAELLVATLERRVRSAERAVC</sequence>
<evidence type="ECO:0000256" key="2">
    <source>
        <dbReference type="SAM" id="MobiDB-lite"/>
    </source>
</evidence>
<dbReference type="EMBL" id="JAKGUD010000010">
    <property type="protein sequence ID" value="MCF4143085.1"/>
    <property type="molecule type" value="Genomic_DNA"/>
</dbReference>
<gene>
    <name evidence="3" type="ORF">L2W38_09705</name>
</gene>
<dbReference type="RefSeq" id="WP_236099792.1">
    <property type="nucleotide sequence ID" value="NZ_JAKGUD010000010.1"/>
</dbReference>
<feature type="coiled-coil region" evidence="1">
    <location>
        <begin position="45"/>
        <end position="105"/>
    </location>
</feature>
<evidence type="ECO:0000256" key="1">
    <source>
        <dbReference type="SAM" id="Coils"/>
    </source>
</evidence>
<organism evidence="3 4">
    <name type="scientific">Dethiosulfovibrio marinus</name>
    <dbReference type="NCBI Taxonomy" id="133532"/>
    <lineage>
        <taxon>Bacteria</taxon>
        <taxon>Thermotogati</taxon>
        <taxon>Synergistota</taxon>
        <taxon>Synergistia</taxon>
        <taxon>Synergistales</taxon>
        <taxon>Dethiosulfovibrionaceae</taxon>
        <taxon>Dethiosulfovibrio</taxon>
    </lineage>
</organism>